<reference evidence="2" key="1">
    <citation type="submission" date="2021-01" db="EMBL/GenBank/DDBJ databases">
        <authorList>
            <person name="Corre E."/>
            <person name="Pelletier E."/>
            <person name="Niang G."/>
            <person name="Scheremetjew M."/>
            <person name="Finn R."/>
            <person name="Kale V."/>
            <person name="Holt S."/>
            <person name="Cochrane G."/>
            <person name="Meng A."/>
            <person name="Brown T."/>
            <person name="Cohen L."/>
        </authorList>
    </citation>
    <scope>NUCLEOTIDE SEQUENCE</scope>
    <source>
        <strain evidence="2">MM31A-1</strain>
    </source>
</reference>
<dbReference type="EMBL" id="HBIO01006966">
    <property type="protein sequence ID" value="CAE0460313.1"/>
    <property type="molecule type" value="Transcribed_RNA"/>
</dbReference>
<feature type="transmembrane region" description="Helical" evidence="1">
    <location>
        <begin position="31"/>
        <end position="49"/>
    </location>
</feature>
<evidence type="ECO:0000256" key="1">
    <source>
        <dbReference type="SAM" id="Phobius"/>
    </source>
</evidence>
<keyword evidence="1" id="KW-0472">Membrane</keyword>
<gene>
    <name evidence="2" type="ORF">CDEB00056_LOCUS5154</name>
</gene>
<proteinExistence type="predicted"/>
<name>A0A7S3PZ36_9STRA</name>
<feature type="transmembrane region" description="Helical" evidence="1">
    <location>
        <begin position="61"/>
        <end position="78"/>
    </location>
</feature>
<evidence type="ECO:0000313" key="2">
    <source>
        <dbReference type="EMBL" id="CAE0460313.1"/>
    </source>
</evidence>
<keyword evidence="1" id="KW-0812">Transmembrane</keyword>
<protein>
    <submittedName>
        <fullName evidence="2">Uncharacterized protein</fullName>
    </submittedName>
</protein>
<feature type="transmembrane region" description="Helical" evidence="1">
    <location>
        <begin position="131"/>
        <end position="157"/>
    </location>
</feature>
<sequence length="160" mass="17641">MFLYTNRSYGSTLTEHCNKDISKALTNANQIMQSSHMVGILVTFVILFCKPSQYKGIGESWIFIKGALLLILIGSTLIGSRSHVRAGHDDFVHSFQNIMVGCRIVLHLLSNAASLYAGTKIIASEEASSDILATGIIAYSILDFFVNMINLGLWMLYVSM</sequence>
<accession>A0A7S3PZ36</accession>
<keyword evidence="1" id="KW-1133">Transmembrane helix</keyword>
<dbReference type="AlphaFoldDB" id="A0A7S3PZ36"/>
<organism evidence="2">
    <name type="scientific">Chaetoceros debilis</name>
    <dbReference type="NCBI Taxonomy" id="122233"/>
    <lineage>
        <taxon>Eukaryota</taxon>
        <taxon>Sar</taxon>
        <taxon>Stramenopiles</taxon>
        <taxon>Ochrophyta</taxon>
        <taxon>Bacillariophyta</taxon>
        <taxon>Coscinodiscophyceae</taxon>
        <taxon>Chaetocerotophycidae</taxon>
        <taxon>Chaetocerotales</taxon>
        <taxon>Chaetocerotaceae</taxon>
        <taxon>Chaetoceros</taxon>
    </lineage>
</organism>